<name>D2VDZ2_NAEGR</name>
<sequence>MLYEIEENLSTGDIVLFSTRSIPGRTFRHCTESKYCHVGIIVKLPKSDKSNYGNSENSNILNTTGMKQPPTAEHVYVLEAQVDYDGLLEIAKSAASDSTSTSQQAAINFKVKTWASLQRLSSKLYSGYYDLVSVRKLKYLHGKKGADKIQEELMDLLFTRDSNNSATEEGKISNILENGISFTIHPHYFQNFFRDSLFENGLIYASPVEDRQIIVSAYFTAFIYQRLGIFDMENKSLITKFTPFHFSEDSTYKLPFNKSFVMGLESPMYIYLDYEVFADQVKVENKPLPLPVTDFPIVDKIVRERMTFNESILGTLRSGDLIFTQEESSVGKAIRRAWNGSVFSRVGVIIRIQGQHFVYDIAPYYVSQEEAKIPQTKILEGRIQSLHSYIHSTPFTKVTVRKLENEGTNVSVRMQEKRVHVALEFQQTLECPLNKKIREVFDNIDANSYIPRIRFDISGVFSCVFVLLMLKQLRLINVSDEPADLLSYTPQSILDFKKLNGDYKLTDELTVLNAFVTTGNHKV</sequence>
<accession>D2VDZ2</accession>
<dbReference type="KEGG" id="ngr:NAEGRDRAFT_88171"/>
<keyword evidence="2" id="KW-1185">Reference proteome</keyword>
<reference evidence="1 2" key="1">
    <citation type="journal article" date="2010" name="Cell">
        <title>The genome of Naegleria gruberi illuminates early eukaryotic versatility.</title>
        <authorList>
            <person name="Fritz-Laylin L.K."/>
            <person name="Prochnik S.E."/>
            <person name="Ginger M.L."/>
            <person name="Dacks J.B."/>
            <person name="Carpenter M.L."/>
            <person name="Field M.C."/>
            <person name="Kuo A."/>
            <person name="Paredez A."/>
            <person name="Chapman J."/>
            <person name="Pham J."/>
            <person name="Shu S."/>
            <person name="Neupane R."/>
            <person name="Cipriano M."/>
            <person name="Mancuso J."/>
            <person name="Tu H."/>
            <person name="Salamov A."/>
            <person name="Lindquist E."/>
            <person name="Shapiro H."/>
            <person name="Lucas S."/>
            <person name="Grigoriev I.V."/>
            <person name="Cande W.Z."/>
            <person name="Fulton C."/>
            <person name="Rokhsar D.S."/>
            <person name="Dawson S.C."/>
        </authorList>
    </citation>
    <scope>NUCLEOTIDE SEQUENCE [LARGE SCALE GENOMIC DNA]</scope>
    <source>
        <strain evidence="1 2">NEG-M</strain>
    </source>
</reference>
<evidence type="ECO:0000313" key="1">
    <source>
        <dbReference type="EMBL" id="EFC44983.1"/>
    </source>
</evidence>
<dbReference type="SUPFAM" id="SSF54001">
    <property type="entry name" value="Cysteine proteinases"/>
    <property type="match status" value="2"/>
</dbReference>
<organism evidence="2">
    <name type="scientific">Naegleria gruberi</name>
    <name type="common">Amoeba</name>
    <dbReference type="NCBI Taxonomy" id="5762"/>
    <lineage>
        <taxon>Eukaryota</taxon>
        <taxon>Discoba</taxon>
        <taxon>Heterolobosea</taxon>
        <taxon>Tetramitia</taxon>
        <taxon>Eutetramitia</taxon>
        <taxon>Vahlkampfiidae</taxon>
        <taxon>Naegleria</taxon>
    </lineage>
</organism>
<dbReference type="GeneID" id="8850299"/>
<dbReference type="EMBL" id="GG738865">
    <property type="protein sequence ID" value="EFC44983.1"/>
    <property type="molecule type" value="Genomic_DNA"/>
</dbReference>
<dbReference type="InParanoid" id="D2VDZ2"/>
<dbReference type="AlphaFoldDB" id="D2VDZ2"/>
<dbReference type="Gene3D" id="3.90.1720.10">
    <property type="entry name" value="endopeptidase domain like (from Nostoc punctiforme)"/>
    <property type="match status" value="2"/>
</dbReference>
<dbReference type="RefSeq" id="XP_002677727.1">
    <property type="nucleotide sequence ID" value="XM_002677681.1"/>
</dbReference>
<dbReference type="Proteomes" id="UP000006671">
    <property type="component" value="Unassembled WGS sequence"/>
</dbReference>
<dbReference type="VEuPathDB" id="AmoebaDB:NAEGRDRAFT_88171"/>
<dbReference type="OrthoDB" id="10252884at2759"/>
<evidence type="ECO:0000313" key="2">
    <source>
        <dbReference type="Proteomes" id="UP000006671"/>
    </source>
</evidence>
<dbReference type="InterPro" id="IPR038765">
    <property type="entry name" value="Papain-like_cys_pep_sf"/>
</dbReference>
<protein>
    <submittedName>
        <fullName evidence="1">Uncharacterized protein</fullName>
    </submittedName>
</protein>
<gene>
    <name evidence="1" type="ORF">NAEGRDRAFT_88171</name>
</gene>
<proteinExistence type="predicted"/>